<name>A0ABN3YFB7_9ACTN</name>
<gene>
    <name evidence="1" type="ORF">GCM10010448_04970</name>
</gene>
<accession>A0ABN3YFB7</accession>
<reference evidence="1 2" key="1">
    <citation type="journal article" date="2019" name="Int. J. Syst. Evol. Microbiol.">
        <title>The Global Catalogue of Microorganisms (GCM) 10K type strain sequencing project: providing services to taxonomists for standard genome sequencing and annotation.</title>
        <authorList>
            <consortium name="The Broad Institute Genomics Platform"/>
            <consortium name="The Broad Institute Genome Sequencing Center for Infectious Disease"/>
            <person name="Wu L."/>
            <person name="Ma J."/>
        </authorList>
    </citation>
    <scope>NUCLEOTIDE SEQUENCE [LARGE SCALE GENOMIC DNA]</scope>
    <source>
        <strain evidence="1 2">JCM 9091</strain>
    </source>
</reference>
<evidence type="ECO:0000313" key="1">
    <source>
        <dbReference type="EMBL" id="GAA3026084.1"/>
    </source>
</evidence>
<dbReference type="RefSeq" id="WP_234515764.1">
    <property type="nucleotide sequence ID" value="NZ_BAAAUF010000002.1"/>
</dbReference>
<proteinExistence type="predicted"/>
<protein>
    <submittedName>
        <fullName evidence="1">Uncharacterized protein</fullName>
    </submittedName>
</protein>
<comment type="caution">
    <text evidence="1">The sequence shown here is derived from an EMBL/GenBank/DDBJ whole genome shotgun (WGS) entry which is preliminary data.</text>
</comment>
<dbReference type="Proteomes" id="UP001501532">
    <property type="component" value="Unassembled WGS sequence"/>
</dbReference>
<organism evidence="1 2">
    <name type="scientific">Streptomyces glomeratus</name>
    <dbReference type="NCBI Taxonomy" id="284452"/>
    <lineage>
        <taxon>Bacteria</taxon>
        <taxon>Bacillati</taxon>
        <taxon>Actinomycetota</taxon>
        <taxon>Actinomycetes</taxon>
        <taxon>Kitasatosporales</taxon>
        <taxon>Streptomycetaceae</taxon>
        <taxon>Streptomyces</taxon>
    </lineage>
</organism>
<keyword evidence="2" id="KW-1185">Reference proteome</keyword>
<evidence type="ECO:0000313" key="2">
    <source>
        <dbReference type="Proteomes" id="UP001501532"/>
    </source>
</evidence>
<sequence length="334" mass="36756">MIKRVGFFRELGGHGDRSASVPSLRDAVRPTGEWDEDRVIAYLESSTEIYSTMGAERDVISGDEWISGAGSLVTDGTWLWPVELAHYVRNHHLALPAEFVDHIRANDYTSPALSHEQALEIFNEHFDRDAPANTAAPRSVLRPFVAWYLPALTSPSSQALVTQLGAAGLSVAHPLTDAVFGFRETEEGKKEPLTGGPDVLAASLASAKYREIEFQCWMGYDQSLAANVRRIDPSTQRFTFRIADVPEADRDEAVAALKRTLDHDAAHCLGLVIDRIGTSGGQDWDLILVGSGEQLTAWPDTIGIQWDRLSAHPEFAAAKPTEYGPLAVFHRPER</sequence>
<dbReference type="EMBL" id="BAAAUF010000002">
    <property type="protein sequence ID" value="GAA3026084.1"/>
    <property type="molecule type" value="Genomic_DNA"/>
</dbReference>